<dbReference type="Proteomes" id="UP001187343">
    <property type="component" value="Unassembled WGS sequence"/>
</dbReference>
<reference evidence="1" key="1">
    <citation type="submission" date="2023-08" db="EMBL/GenBank/DDBJ databases">
        <title>Chromosome-level Genome Assembly of mud carp (Cirrhinus molitorella).</title>
        <authorList>
            <person name="Liu H."/>
        </authorList>
    </citation>
    <scope>NUCLEOTIDE SEQUENCE</scope>
    <source>
        <strain evidence="1">Prfri</strain>
        <tissue evidence="1">Muscle</tissue>
    </source>
</reference>
<evidence type="ECO:0000313" key="1">
    <source>
        <dbReference type="EMBL" id="KAK2881037.1"/>
    </source>
</evidence>
<keyword evidence="2" id="KW-1185">Reference proteome</keyword>
<proteinExistence type="predicted"/>
<comment type="caution">
    <text evidence="1">The sequence shown here is derived from an EMBL/GenBank/DDBJ whole genome shotgun (WGS) entry which is preliminary data.</text>
</comment>
<dbReference type="EMBL" id="JAUYZG010000018">
    <property type="protein sequence ID" value="KAK2881037.1"/>
    <property type="molecule type" value="Genomic_DNA"/>
</dbReference>
<sequence length="274" mass="30780">MSYLTPHMYNRGALQQILQVTAMKIKRIALDMNESRSVTRPTEHMGILRCLCCFQGERSRNAYQRDTRIDRREKSRILPANLTSGVETSVSYLYLQHPKNAWHRDLTNGKNCRKRNGKDPVTPYFHVFCRVSGSPLADLQQFFTGKLYVLVYQLKLPAEELLWLALSWHVTTEMPMQSFPAACILASGLFGGPFALALCMEECDNASQLWLSPAAGRLGLWLPNTCLALTLLRSGPPLQRPAGPENTTHCALPREICFYSVTLAARSTTAASLM</sequence>
<organism evidence="1 2">
    <name type="scientific">Cirrhinus molitorella</name>
    <name type="common">mud carp</name>
    <dbReference type="NCBI Taxonomy" id="172907"/>
    <lineage>
        <taxon>Eukaryota</taxon>
        <taxon>Metazoa</taxon>
        <taxon>Chordata</taxon>
        <taxon>Craniata</taxon>
        <taxon>Vertebrata</taxon>
        <taxon>Euteleostomi</taxon>
        <taxon>Actinopterygii</taxon>
        <taxon>Neopterygii</taxon>
        <taxon>Teleostei</taxon>
        <taxon>Ostariophysi</taxon>
        <taxon>Cypriniformes</taxon>
        <taxon>Cyprinidae</taxon>
        <taxon>Labeoninae</taxon>
        <taxon>Labeonini</taxon>
        <taxon>Cirrhinus</taxon>
    </lineage>
</organism>
<evidence type="ECO:0000313" key="2">
    <source>
        <dbReference type="Proteomes" id="UP001187343"/>
    </source>
</evidence>
<gene>
    <name evidence="1" type="ORF">Q8A67_018305</name>
</gene>
<protein>
    <submittedName>
        <fullName evidence="1">Uncharacterized protein</fullName>
    </submittedName>
</protein>
<accession>A0AA88TG15</accession>
<dbReference type="AlphaFoldDB" id="A0AA88TG15"/>
<name>A0AA88TG15_9TELE</name>